<dbReference type="GO" id="GO:0005524">
    <property type="term" value="F:ATP binding"/>
    <property type="evidence" value="ECO:0007669"/>
    <property type="project" value="UniProtKB-UniRule"/>
</dbReference>
<feature type="binding site" evidence="7">
    <location>
        <position position="45"/>
    </location>
    <ligand>
        <name>ATP</name>
        <dbReference type="ChEBI" id="CHEBI:30616"/>
    </ligand>
</feature>
<evidence type="ECO:0000313" key="11">
    <source>
        <dbReference type="Proteomes" id="UP001314170"/>
    </source>
</evidence>
<feature type="compositionally biased region" description="Basic and acidic residues" evidence="8">
    <location>
        <begin position="84"/>
        <end position="93"/>
    </location>
</feature>
<evidence type="ECO:0000256" key="8">
    <source>
        <dbReference type="SAM" id="MobiDB-lite"/>
    </source>
</evidence>
<dbReference type="GO" id="GO:0004694">
    <property type="term" value="F:eukaryotic translation initiation factor 2alpha kinase activity"/>
    <property type="evidence" value="ECO:0007669"/>
    <property type="project" value="TreeGrafter"/>
</dbReference>
<dbReference type="PANTHER" id="PTHR11042">
    <property type="entry name" value="EUKARYOTIC TRANSLATION INITIATION FACTOR 2-ALPHA KINASE EIF2-ALPHA KINASE -RELATED"/>
    <property type="match status" value="1"/>
</dbReference>
<feature type="region of interest" description="Disordered" evidence="8">
    <location>
        <begin position="303"/>
        <end position="334"/>
    </location>
</feature>
<dbReference type="GO" id="GO:0005634">
    <property type="term" value="C:nucleus"/>
    <property type="evidence" value="ECO:0007669"/>
    <property type="project" value="TreeGrafter"/>
</dbReference>
<evidence type="ECO:0000256" key="5">
    <source>
        <dbReference type="ARBA" id="ARBA00022777"/>
    </source>
</evidence>
<feature type="compositionally biased region" description="Basic and acidic residues" evidence="8">
    <location>
        <begin position="314"/>
        <end position="334"/>
    </location>
</feature>
<feature type="domain" description="Protein kinase" evidence="9">
    <location>
        <begin position="16"/>
        <end position="299"/>
    </location>
</feature>
<evidence type="ECO:0000256" key="4">
    <source>
        <dbReference type="ARBA" id="ARBA00022741"/>
    </source>
</evidence>
<evidence type="ECO:0000256" key="7">
    <source>
        <dbReference type="PROSITE-ProRule" id="PRU10141"/>
    </source>
</evidence>
<keyword evidence="6 7" id="KW-0067">ATP-binding</keyword>
<dbReference type="SUPFAM" id="SSF56112">
    <property type="entry name" value="Protein kinase-like (PK-like)"/>
    <property type="match status" value="1"/>
</dbReference>
<dbReference type="PROSITE" id="PS00107">
    <property type="entry name" value="PROTEIN_KINASE_ATP"/>
    <property type="match status" value="1"/>
</dbReference>
<keyword evidence="11" id="KW-1185">Reference proteome</keyword>
<evidence type="ECO:0000259" key="9">
    <source>
        <dbReference type="PROSITE" id="PS50011"/>
    </source>
</evidence>
<dbReference type="Proteomes" id="UP001314170">
    <property type="component" value="Unassembled WGS sequence"/>
</dbReference>
<dbReference type="PROSITE" id="PS50011">
    <property type="entry name" value="PROTEIN_KINASE_DOM"/>
    <property type="match status" value="1"/>
</dbReference>
<evidence type="ECO:0000256" key="1">
    <source>
        <dbReference type="ARBA" id="ARBA00012513"/>
    </source>
</evidence>
<keyword evidence="2" id="KW-0723">Serine/threonine-protein kinase</keyword>
<dbReference type="Gene3D" id="1.10.510.10">
    <property type="entry name" value="Transferase(Phosphotransferase) domain 1"/>
    <property type="match status" value="1"/>
</dbReference>
<dbReference type="InterPro" id="IPR017441">
    <property type="entry name" value="Protein_kinase_ATP_BS"/>
</dbReference>
<dbReference type="Gene3D" id="3.30.200.20">
    <property type="entry name" value="Phosphorylase Kinase, domain 1"/>
    <property type="match status" value="1"/>
</dbReference>
<dbReference type="Pfam" id="PF00069">
    <property type="entry name" value="Pkinase"/>
    <property type="match status" value="1"/>
</dbReference>
<dbReference type="EC" id="2.7.11.1" evidence="1"/>
<evidence type="ECO:0000256" key="3">
    <source>
        <dbReference type="ARBA" id="ARBA00022679"/>
    </source>
</evidence>
<reference evidence="10 11" key="1">
    <citation type="submission" date="2024-01" db="EMBL/GenBank/DDBJ databases">
        <authorList>
            <person name="Waweru B."/>
        </authorList>
    </citation>
    <scope>NUCLEOTIDE SEQUENCE [LARGE SCALE GENOMIC DNA]</scope>
</reference>
<sequence>MELQDQIYYSRYKDDFEEIGKLGKGGFGRVMKCKHKLDDVEYAIKIIKFAENRRDEVVREVLKHAGLHHENIVRYHQARIEECEPKSDDDNKADSVSSNEDSVSFGSDIHGDSLYIQMECCDGTLFEHLFKELGDKDRLWIAKKIVEGLCYIHEKKTIHRDLNTHNIYILKDARERVTKIKIGDFGLAVSWKSDTDTKVQVKSSEGIDYYNAPEVVGTGLIDAKADIFSLGVILFEVLHPSSTNRERIENLIDLKGMKFPDDWKSDQYDHYKSFISKLLSKNPNDRPSAQEVLLQIQQIQDLSPSSELDEPVEGQEKQIQEGVEETRKSDLKNV</sequence>
<feature type="compositionally biased region" description="Polar residues" evidence="8">
    <location>
        <begin position="94"/>
        <end position="104"/>
    </location>
</feature>
<keyword evidence="4 7" id="KW-0547">Nucleotide-binding</keyword>
<dbReference type="InterPro" id="IPR011009">
    <property type="entry name" value="Kinase-like_dom_sf"/>
</dbReference>
<feature type="region of interest" description="Disordered" evidence="8">
    <location>
        <begin position="84"/>
        <end position="104"/>
    </location>
</feature>
<protein>
    <recommendedName>
        <fullName evidence="1">non-specific serine/threonine protein kinase</fullName>
        <ecNumber evidence="1">2.7.11.1</ecNumber>
    </recommendedName>
</protein>
<name>A0AAV1SUD8_9ROSI</name>
<dbReference type="InterPro" id="IPR000719">
    <property type="entry name" value="Prot_kinase_dom"/>
</dbReference>
<comment type="caution">
    <text evidence="10">The sequence shown here is derived from an EMBL/GenBank/DDBJ whole genome shotgun (WGS) entry which is preliminary data.</text>
</comment>
<dbReference type="PANTHER" id="PTHR11042:SF160">
    <property type="entry name" value="EUKARYOTIC TRANSLATION INITIATION FACTOR 2-ALPHA KINASE 1"/>
    <property type="match status" value="1"/>
</dbReference>
<organism evidence="10 11">
    <name type="scientific">Dovyalis caffra</name>
    <dbReference type="NCBI Taxonomy" id="77055"/>
    <lineage>
        <taxon>Eukaryota</taxon>
        <taxon>Viridiplantae</taxon>
        <taxon>Streptophyta</taxon>
        <taxon>Embryophyta</taxon>
        <taxon>Tracheophyta</taxon>
        <taxon>Spermatophyta</taxon>
        <taxon>Magnoliopsida</taxon>
        <taxon>eudicotyledons</taxon>
        <taxon>Gunneridae</taxon>
        <taxon>Pentapetalae</taxon>
        <taxon>rosids</taxon>
        <taxon>fabids</taxon>
        <taxon>Malpighiales</taxon>
        <taxon>Salicaceae</taxon>
        <taxon>Flacourtieae</taxon>
        <taxon>Dovyalis</taxon>
    </lineage>
</organism>
<dbReference type="GO" id="GO:0005737">
    <property type="term" value="C:cytoplasm"/>
    <property type="evidence" value="ECO:0007669"/>
    <property type="project" value="TreeGrafter"/>
</dbReference>
<proteinExistence type="predicted"/>
<accession>A0AAV1SUD8</accession>
<evidence type="ECO:0000313" key="10">
    <source>
        <dbReference type="EMBL" id="CAK7356314.1"/>
    </source>
</evidence>
<evidence type="ECO:0000256" key="2">
    <source>
        <dbReference type="ARBA" id="ARBA00022527"/>
    </source>
</evidence>
<keyword evidence="3" id="KW-0808">Transferase</keyword>
<gene>
    <name evidence="10" type="ORF">DCAF_LOCUS26585</name>
</gene>
<evidence type="ECO:0000256" key="6">
    <source>
        <dbReference type="ARBA" id="ARBA00022840"/>
    </source>
</evidence>
<dbReference type="InterPro" id="IPR050339">
    <property type="entry name" value="CC_SR_Kinase"/>
</dbReference>
<keyword evidence="5" id="KW-0418">Kinase</keyword>
<dbReference type="EMBL" id="CAWUPB010001197">
    <property type="protein sequence ID" value="CAK7356314.1"/>
    <property type="molecule type" value="Genomic_DNA"/>
</dbReference>
<dbReference type="AlphaFoldDB" id="A0AAV1SUD8"/>